<proteinExistence type="predicted"/>
<dbReference type="InterPro" id="IPR024078">
    <property type="entry name" value="LmbE-like_dom_sf"/>
</dbReference>
<sequence length="245" mass="25842">MRADAFLAAAAALPLRDLREIVPRGGIVVVAPHPDDESLGCGALIAEACLRGIPLRLVVVSDGTGSHPTSPSHPPERLRALREAETLAAAACLGLPAAHVAFLRLPDRFVPAEGPRAEAAAEAIAAAARDCGAGALFVTWDHDPHGDHRASAALARTARDRLGDVRLYAYPVWGWTLPPETEVGPPPRGARLAVAPHRDAKAAAIAAHRSQTTTLIADDPQGFRLEPAMIARFLREDEIVLAVDP</sequence>
<evidence type="ECO:0008006" key="3">
    <source>
        <dbReference type="Google" id="ProtNLM"/>
    </source>
</evidence>
<organism evidence="1 2">
    <name type="scientific">Methylobacterium indicum</name>
    <dbReference type="NCBI Taxonomy" id="1775910"/>
    <lineage>
        <taxon>Bacteria</taxon>
        <taxon>Pseudomonadati</taxon>
        <taxon>Pseudomonadota</taxon>
        <taxon>Alphaproteobacteria</taxon>
        <taxon>Hyphomicrobiales</taxon>
        <taxon>Methylobacteriaceae</taxon>
        <taxon>Methylobacterium</taxon>
    </lineage>
</organism>
<dbReference type="KEGG" id="mind:mvi_04190"/>
<dbReference type="GO" id="GO:0016811">
    <property type="term" value="F:hydrolase activity, acting on carbon-nitrogen (but not peptide) bonds, in linear amides"/>
    <property type="evidence" value="ECO:0007669"/>
    <property type="project" value="TreeGrafter"/>
</dbReference>
<dbReference type="Proteomes" id="UP000663508">
    <property type="component" value="Chromosome"/>
</dbReference>
<evidence type="ECO:0000313" key="2">
    <source>
        <dbReference type="Proteomes" id="UP000663508"/>
    </source>
</evidence>
<dbReference type="RefSeq" id="WP_207181179.1">
    <property type="nucleotide sequence ID" value="NZ_AP024145.1"/>
</dbReference>
<reference evidence="1" key="1">
    <citation type="submission" date="2020-11" db="EMBL/GenBank/DDBJ databases">
        <title>Complete genome sequence of a novel pathogenic Methylobacterium strain isolated from rice in Vietnam.</title>
        <authorList>
            <person name="Lai K."/>
            <person name="Okazaki S."/>
            <person name="Higashi K."/>
            <person name="Mori H."/>
            <person name="Toyoda A."/>
            <person name="Kurokawa K."/>
        </authorList>
    </citation>
    <scope>NUCLEOTIDE SEQUENCE</scope>
    <source>
        <strain evidence="1">VL1</strain>
    </source>
</reference>
<dbReference type="PANTHER" id="PTHR12993">
    <property type="entry name" value="N-ACETYLGLUCOSAMINYL-PHOSPHATIDYLINOSITOL DE-N-ACETYLASE-RELATED"/>
    <property type="match status" value="1"/>
</dbReference>
<dbReference type="Gene3D" id="3.40.50.10320">
    <property type="entry name" value="LmbE-like"/>
    <property type="match status" value="1"/>
</dbReference>
<dbReference type="PANTHER" id="PTHR12993:SF29">
    <property type="entry name" value="BLR3841 PROTEIN"/>
    <property type="match status" value="1"/>
</dbReference>
<accession>A0A8H8WPH3</accession>
<name>A0A8H8WPH3_9HYPH</name>
<gene>
    <name evidence="1" type="ORF">mvi_04190</name>
</gene>
<dbReference type="EMBL" id="AP024145">
    <property type="protein sequence ID" value="BCM81958.1"/>
    <property type="molecule type" value="Genomic_DNA"/>
</dbReference>
<dbReference type="InterPro" id="IPR003737">
    <property type="entry name" value="GlcNAc_PI_deacetylase-related"/>
</dbReference>
<dbReference type="AlphaFoldDB" id="A0A8H8WPH3"/>
<evidence type="ECO:0000313" key="1">
    <source>
        <dbReference type="EMBL" id="BCM81958.1"/>
    </source>
</evidence>
<dbReference type="SUPFAM" id="SSF102588">
    <property type="entry name" value="LmbE-like"/>
    <property type="match status" value="1"/>
</dbReference>
<protein>
    <recommendedName>
        <fullName evidence="3">GlcNAc-PI de-N-acetylase</fullName>
    </recommendedName>
</protein>
<dbReference type="Pfam" id="PF02585">
    <property type="entry name" value="PIG-L"/>
    <property type="match status" value="1"/>
</dbReference>